<keyword evidence="3" id="KW-1185">Reference proteome</keyword>
<accession>A0AAD5D2T9</accession>
<reference evidence="2" key="1">
    <citation type="submission" date="2022-06" db="EMBL/GenBank/DDBJ databases">
        <title>Uncovering the hologenomic basis of an extraordinary plant invasion.</title>
        <authorList>
            <person name="Bieker V.C."/>
            <person name="Martin M.D."/>
            <person name="Gilbert T."/>
            <person name="Hodgins K."/>
            <person name="Battlay P."/>
            <person name="Petersen B."/>
            <person name="Wilson J."/>
        </authorList>
    </citation>
    <scope>NUCLEOTIDE SEQUENCE</scope>
    <source>
        <strain evidence="2">AA19_3_7</strain>
        <tissue evidence="2">Leaf</tissue>
    </source>
</reference>
<proteinExistence type="predicted"/>
<protein>
    <submittedName>
        <fullName evidence="2">Uncharacterized protein</fullName>
    </submittedName>
</protein>
<dbReference type="AlphaFoldDB" id="A0AAD5D2T9"/>
<evidence type="ECO:0000313" key="2">
    <source>
        <dbReference type="EMBL" id="KAI7752429.1"/>
    </source>
</evidence>
<evidence type="ECO:0000256" key="1">
    <source>
        <dbReference type="SAM" id="MobiDB-lite"/>
    </source>
</evidence>
<evidence type="ECO:0000313" key="3">
    <source>
        <dbReference type="Proteomes" id="UP001206925"/>
    </source>
</evidence>
<sequence>PFLSSILDHTNPIKTPPSNTQHPNVFLSVLISSSFTTTNPNNKERATGLLGYTCFPIRYTSRSTTIARSMCTVLLISSWAKKMVSYRQTYPTVFSDKYAFHLSKHEVDNARMHIYARASTKGMHTMQEHQQNENV</sequence>
<feature type="region of interest" description="Disordered" evidence="1">
    <location>
        <begin position="1"/>
        <end position="20"/>
    </location>
</feature>
<dbReference type="Proteomes" id="UP001206925">
    <property type="component" value="Unassembled WGS sequence"/>
</dbReference>
<comment type="caution">
    <text evidence="2">The sequence shown here is derived from an EMBL/GenBank/DDBJ whole genome shotgun (WGS) entry which is preliminary data.</text>
</comment>
<feature type="non-terminal residue" evidence="2">
    <location>
        <position position="135"/>
    </location>
</feature>
<gene>
    <name evidence="2" type="ORF">M8C21_005099</name>
</gene>
<name>A0AAD5D2T9_AMBAR</name>
<dbReference type="EMBL" id="JAMZMK010005691">
    <property type="protein sequence ID" value="KAI7752429.1"/>
    <property type="molecule type" value="Genomic_DNA"/>
</dbReference>
<organism evidence="2 3">
    <name type="scientific">Ambrosia artemisiifolia</name>
    <name type="common">Common ragweed</name>
    <dbReference type="NCBI Taxonomy" id="4212"/>
    <lineage>
        <taxon>Eukaryota</taxon>
        <taxon>Viridiplantae</taxon>
        <taxon>Streptophyta</taxon>
        <taxon>Embryophyta</taxon>
        <taxon>Tracheophyta</taxon>
        <taxon>Spermatophyta</taxon>
        <taxon>Magnoliopsida</taxon>
        <taxon>eudicotyledons</taxon>
        <taxon>Gunneridae</taxon>
        <taxon>Pentapetalae</taxon>
        <taxon>asterids</taxon>
        <taxon>campanulids</taxon>
        <taxon>Asterales</taxon>
        <taxon>Asteraceae</taxon>
        <taxon>Asteroideae</taxon>
        <taxon>Heliantheae alliance</taxon>
        <taxon>Heliantheae</taxon>
        <taxon>Ambrosia</taxon>
    </lineage>
</organism>